<evidence type="ECO:0000259" key="2">
    <source>
        <dbReference type="Pfam" id="PF07715"/>
    </source>
</evidence>
<sequence length="1076" mass="121125">MFNTFGIRTRHVFKMCQINELINNLNSMKKIQLTVFTLLIVAVGWAQKLTVKGIVSDNGEPLPGATVIVKNALADQKRGTVTDFEGRFSLDVETDNVLIISFVGYKTEEIQVDGQTFFKINLTKDFTELEQVVVVGYGVQQKASSIASISQTDGEELLRAGNVTTVSQALQGMLPGVTAIVDNGKPGADAADIFIRGKASWQSSSPLVLVDGVERDMNDIDPNEIETLSVLKDASATAVFGVKGGNGVILVTTKRGKVSAPDVGFSANFGFKMPTVKPEYGDYVTAMELWNEALINDKEWDKLIPESTIDAWRKAYSTGNYGAYNDYFPQIDWWNEMIDVGYQRNYNVNIRGGTSFVKYFASLGYLYDGDIFNSEENELFDPSFNYKRYNWRSNFDFNLTKTTVLSVNIAGKLGYRNQAGYRIDGNGEDGWGQEQFFQALYRSDQNTFPIKYSDGEWGTAENGEGNLMTAFDKGQRIYKYYQGFVDFKLEQKLDAITEGLSVKGTVSFDSESANASRIQRYSGGNFGPNAISYHRKYDYANPNSNGTYPLLKEERWPSDNAQNPEPSASYDYMLGNGFRKFLYYEIALNYARSFGDHNVSALALFSRRENEGLSGTTTFRIPHRQEDWVGRVTYNWNGRYLAEINGAYNGSENFAPGMRFGFFPSVSAGWRVSEEPFVKQFAEGFLTNLKLKYSYGMSGMDNGANRFGYQQSYNTGGSVQFGETNSTSYGPLYTEGNAANENATWEEAIKQNYGLEITLWSKLSGAIDIYNEKRTNILMDLWSPIWYVQKAAKANIGETKNQGTEIELAWNDKIGSNWEYRIKGNVAFNENRIVARGDGVNTPEYQRQAGKPIGFQTRYLVYDFYSDLDDIFIYSTPNNTTLQGQIVPGDFMYVDYNADGVIDQDGDRVVIRELSYPLKTYGLTLGCGYKGWNIDMTWYGVTNMSKELDKFIYWDNVDGGNVIYKVSPDATNRWTPENADSATKPVLHSVNTSFSMMPSTYTNRDASYIRLKNVEISYTFNKKFLQQFGVKNFRIYGNGNNLITLTNLDKRIDPESKSSGVYPVVKRMNIGVRASF</sequence>
<comment type="similarity">
    <text evidence="1">Belongs to the TonB-dependent receptor family.</text>
</comment>
<dbReference type="STRING" id="1484053.SAMN05444274_10214"/>
<dbReference type="SUPFAM" id="SSF49464">
    <property type="entry name" value="Carboxypeptidase regulatory domain-like"/>
    <property type="match status" value="1"/>
</dbReference>
<protein>
    <submittedName>
        <fullName evidence="3">TonB-linked outer membrane protein, SusC/RagA family</fullName>
    </submittedName>
</protein>
<keyword evidence="1" id="KW-0812">Transmembrane</keyword>
<dbReference type="GO" id="GO:0009279">
    <property type="term" value="C:cell outer membrane"/>
    <property type="evidence" value="ECO:0007669"/>
    <property type="project" value="UniProtKB-SubCell"/>
</dbReference>
<dbReference type="InterPro" id="IPR023996">
    <property type="entry name" value="TonB-dep_OMP_SusC/RagA"/>
</dbReference>
<dbReference type="EMBL" id="FQUM01000002">
    <property type="protein sequence ID" value="SHE65019.1"/>
    <property type="molecule type" value="Genomic_DNA"/>
</dbReference>
<proteinExistence type="inferred from homology"/>
<dbReference type="NCBIfam" id="TIGR04057">
    <property type="entry name" value="SusC_RagA_signa"/>
    <property type="match status" value="1"/>
</dbReference>
<evidence type="ECO:0000256" key="1">
    <source>
        <dbReference type="PROSITE-ProRule" id="PRU01360"/>
    </source>
</evidence>
<dbReference type="NCBIfam" id="TIGR04056">
    <property type="entry name" value="OMP_RagA_SusC"/>
    <property type="match status" value="1"/>
</dbReference>
<keyword evidence="4" id="KW-1185">Reference proteome</keyword>
<evidence type="ECO:0000313" key="3">
    <source>
        <dbReference type="EMBL" id="SHE65019.1"/>
    </source>
</evidence>
<dbReference type="PROSITE" id="PS52016">
    <property type="entry name" value="TONB_DEPENDENT_REC_3"/>
    <property type="match status" value="1"/>
</dbReference>
<dbReference type="Gene3D" id="2.60.40.1120">
    <property type="entry name" value="Carboxypeptidase-like, regulatory domain"/>
    <property type="match status" value="1"/>
</dbReference>
<keyword evidence="1" id="KW-1134">Transmembrane beta strand</keyword>
<dbReference type="InterPro" id="IPR037066">
    <property type="entry name" value="Plug_dom_sf"/>
</dbReference>
<keyword evidence="1" id="KW-0472">Membrane</keyword>
<dbReference type="Pfam" id="PF13715">
    <property type="entry name" value="CarbopepD_reg_2"/>
    <property type="match status" value="1"/>
</dbReference>
<dbReference type="InterPro" id="IPR023997">
    <property type="entry name" value="TonB-dep_OMP_SusC/RagA_CS"/>
</dbReference>
<dbReference type="Proteomes" id="UP000184164">
    <property type="component" value="Unassembled WGS sequence"/>
</dbReference>
<dbReference type="Gene3D" id="2.170.130.10">
    <property type="entry name" value="TonB-dependent receptor, plug domain"/>
    <property type="match status" value="1"/>
</dbReference>
<comment type="subcellular location">
    <subcellularLocation>
        <location evidence="1">Cell outer membrane</location>
        <topology evidence="1">Multi-pass membrane protein</topology>
    </subcellularLocation>
</comment>
<evidence type="ECO:0000313" key="4">
    <source>
        <dbReference type="Proteomes" id="UP000184164"/>
    </source>
</evidence>
<keyword evidence="1" id="KW-0998">Cell outer membrane</keyword>
<gene>
    <name evidence="3" type="ORF">SAMN05444274_10214</name>
</gene>
<dbReference type="AlphaFoldDB" id="A0A1M4V7T3"/>
<organism evidence="3 4">
    <name type="scientific">Mariniphaga anaerophila</name>
    <dbReference type="NCBI Taxonomy" id="1484053"/>
    <lineage>
        <taxon>Bacteria</taxon>
        <taxon>Pseudomonadati</taxon>
        <taxon>Bacteroidota</taxon>
        <taxon>Bacteroidia</taxon>
        <taxon>Marinilabiliales</taxon>
        <taxon>Prolixibacteraceae</taxon>
        <taxon>Mariniphaga</taxon>
    </lineage>
</organism>
<reference evidence="3 4" key="1">
    <citation type="submission" date="2016-11" db="EMBL/GenBank/DDBJ databases">
        <authorList>
            <person name="Jaros S."/>
            <person name="Januszkiewicz K."/>
            <person name="Wedrychowicz H."/>
        </authorList>
    </citation>
    <scope>NUCLEOTIDE SEQUENCE [LARGE SCALE GENOMIC DNA]</scope>
    <source>
        <strain evidence="3 4">DSM 26910</strain>
    </source>
</reference>
<feature type="domain" description="TonB-dependent receptor plug" evidence="2">
    <location>
        <begin position="143"/>
        <end position="248"/>
    </location>
</feature>
<keyword evidence="1" id="KW-0813">Transport</keyword>
<dbReference type="InterPro" id="IPR008969">
    <property type="entry name" value="CarboxyPept-like_regulatory"/>
</dbReference>
<dbReference type="InterPro" id="IPR012910">
    <property type="entry name" value="Plug_dom"/>
</dbReference>
<dbReference type="SUPFAM" id="SSF56935">
    <property type="entry name" value="Porins"/>
    <property type="match status" value="1"/>
</dbReference>
<name>A0A1M4V7T3_9BACT</name>
<dbReference type="InterPro" id="IPR039426">
    <property type="entry name" value="TonB-dep_rcpt-like"/>
</dbReference>
<dbReference type="Pfam" id="PF07715">
    <property type="entry name" value="Plug"/>
    <property type="match status" value="1"/>
</dbReference>
<dbReference type="FunFam" id="2.170.130.10:FF:000003">
    <property type="entry name" value="SusC/RagA family TonB-linked outer membrane protein"/>
    <property type="match status" value="1"/>
</dbReference>
<accession>A0A1M4V7T3</accession>